<comment type="caution">
    <text evidence="2">The sequence shown here is derived from an EMBL/GenBank/DDBJ whole genome shotgun (WGS) entry which is preliminary data.</text>
</comment>
<name>A0AAN9FZC4_9CAEN</name>
<feature type="region of interest" description="Disordered" evidence="1">
    <location>
        <begin position="63"/>
        <end position="92"/>
    </location>
</feature>
<proteinExistence type="predicted"/>
<protein>
    <submittedName>
        <fullName evidence="2">Uncharacterized protein</fullName>
    </submittedName>
</protein>
<dbReference type="EMBL" id="JBAMIC010000293">
    <property type="protein sequence ID" value="KAK7089853.1"/>
    <property type="molecule type" value="Genomic_DNA"/>
</dbReference>
<dbReference type="Proteomes" id="UP001374579">
    <property type="component" value="Unassembled WGS sequence"/>
</dbReference>
<gene>
    <name evidence="2" type="ORF">V1264_024904</name>
</gene>
<evidence type="ECO:0000256" key="1">
    <source>
        <dbReference type="SAM" id="MobiDB-lite"/>
    </source>
</evidence>
<keyword evidence="3" id="KW-1185">Reference proteome</keyword>
<dbReference type="AlphaFoldDB" id="A0AAN9FZC4"/>
<reference evidence="2 3" key="1">
    <citation type="submission" date="2024-02" db="EMBL/GenBank/DDBJ databases">
        <title>Chromosome-scale genome assembly of the rough periwinkle Littorina saxatilis.</title>
        <authorList>
            <person name="De Jode A."/>
            <person name="Faria R."/>
            <person name="Formenti G."/>
            <person name="Sims Y."/>
            <person name="Smith T.P."/>
            <person name="Tracey A."/>
            <person name="Wood J.M.D."/>
            <person name="Zagrodzka Z.B."/>
            <person name="Johannesson K."/>
            <person name="Butlin R.K."/>
            <person name="Leder E.H."/>
        </authorList>
    </citation>
    <scope>NUCLEOTIDE SEQUENCE [LARGE SCALE GENOMIC DNA]</scope>
    <source>
        <strain evidence="2">Snail1</strain>
        <tissue evidence="2">Muscle</tissue>
    </source>
</reference>
<organism evidence="2 3">
    <name type="scientific">Littorina saxatilis</name>
    <dbReference type="NCBI Taxonomy" id="31220"/>
    <lineage>
        <taxon>Eukaryota</taxon>
        <taxon>Metazoa</taxon>
        <taxon>Spiralia</taxon>
        <taxon>Lophotrochozoa</taxon>
        <taxon>Mollusca</taxon>
        <taxon>Gastropoda</taxon>
        <taxon>Caenogastropoda</taxon>
        <taxon>Littorinimorpha</taxon>
        <taxon>Littorinoidea</taxon>
        <taxon>Littorinidae</taxon>
        <taxon>Littorina</taxon>
    </lineage>
</organism>
<sequence>MPSEAPTSFQMRQHFPDQGMNSFASLDTCSSPSDDVFLPDSACVADTSNEATTLTRNIDIEVQENDDSSSISIEDNATESTTRSDNTNERGIKVHHNRTDSTATAKIKDSDSNISIRNEDSDSNATSSTMDDITFVTDDEAQSPVLSLQSGDQDRYRSLTKSEALDIMWTLYPPSATRLPARRSRWIRPLVDGEEAWSLLDEKIIKATDFKVCLGLVVKARLEREGVVTIPSDVRAGVEEVTTHAEAMQKIEEYLEKRKKEGSHFPQPTA</sequence>
<evidence type="ECO:0000313" key="2">
    <source>
        <dbReference type="EMBL" id="KAK7089853.1"/>
    </source>
</evidence>
<evidence type="ECO:0000313" key="3">
    <source>
        <dbReference type="Proteomes" id="UP001374579"/>
    </source>
</evidence>
<accession>A0AAN9FZC4</accession>